<protein>
    <submittedName>
        <fullName evidence="2">Uncharacterized protein</fullName>
    </submittedName>
</protein>
<dbReference type="AlphaFoldDB" id="A0A268RVC5"/>
<keyword evidence="1" id="KW-0175">Coiled coil</keyword>
<evidence type="ECO:0000313" key="3">
    <source>
        <dbReference type="Proteomes" id="UP000216133"/>
    </source>
</evidence>
<evidence type="ECO:0000313" key="2">
    <source>
        <dbReference type="EMBL" id="PAF24218.1"/>
    </source>
</evidence>
<proteinExistence type="predicted"/>
<comment type="caution">
    <text evidence="2">The sequence shown here is derived from an EMBL/GenBank/DDBJ whole genome shotgun (WGS) entry which is preliminary data.</text>
</comment>
<name>A0A268RVC5_SHOCL</name>
<dbReference type="EMBL" id="NPBS01000119">
    <property type="protein sequence ID" value="PAF24218.1"/>
    <property type="molecule type" value="Genomic_DNA"/>
</dbReference>
<feature type="coiled-coil region" evidence="1">
    <location>
        <begin position="15"/>
        <end position="49"/>
    </location>
</feature>
<organism evidence="2 3">
    <name type="scientific">Shouchella clausii</name>
    <name type="common">Alkalihalobacillus clausii</name>
    <dbReference type="NCBI Taxonomy" id="79880"/>
    <lineage>
        <taxon>Bacteria</taxon>
        <taxon>Bacillati</taxon>
        <taxon>Bacillota</taxon>
        <taxon>Bacilli</taxon>
        <taxon>Bacillales</taxon>
        <taxon>Bacillaceae</taxon>
        <taxon>Shouchella</taxon>
    </lineage>
</organism>
<accession>A0A268RVC5</accession>
<reference evidence="2 3" key="1">
    <citation type="submission" date="2017-07" db="EMBL/GenBank/DDBJ databases">
        <title>Isolation and whole genome analysis of endospore-forming bacteria from heroin.</title>
        <authorList>
            <person name="Kalinowski J."/>
            <person name="Ahrens B."/>
            <person name="Al-Dilaimi A."/>
            <person name="Winkler A."/>
            <person name="Wibberg D."/>
            <person name="Schleenbecker U."/>
            <person name="Ruckert C."/>
            <person name="Wolfel R."/>
            <person name="Grass G."/>
        </authorList>
    </citation>
    <scope>NUCLEOTIDE SEQUENCE [LARGE SCALE GENOMIC DNA]</scope>
    <source>
        <strain evidence="2 3">7523-2</strain>
    </source>
</reference>
<dbReference type="Proteomes" id="UP000216133">
    <property type="component" value="Unassembled WGS sequence"/>
</dbReference>
<evidence type="ECO:0000256" key="1">
    <source>
        <dbReference type="SAM" id="Coils"/>
    </source>
</evidence>
<gene>
    <name evidence="2" type="ORF">CHH61_19745</name>
</gene>
<sequence>MLSNRAGESFIGKREQATQRRVAQIDQEINEAKKKITALESEKAVLQSACMHVFVANYYFKRCCICEKIEVLYY</sequence>